<evidence type="ECO:0000256" key="1">
    <source>
        <dbReference type="ARBA" id="ARBA00022527"/>
    </source>
</evidence>
<keyword evidence="1" id="KW-0808">Transferase</keyword>
<dbReference type="Pfam" id="PF13581">
    <property type="entry name" value="HATPase_c_2"/>
    <property type="match status" value="1"/>
</dbReference>
<dbReference type="InterPro" id="IPR003594">
    <property type="entry name" value="HATPase_dom"/>
</dbReference>
<reference evidence="4 5" key="1">
    <citation type="submission" date="2020-08" db="EMBL/GenBank/DDBJ databases">
        <title>Sequencing the genomes of 1000 actinobacteria strains.</title>
        <authorList>
            <person name="Klenk H.-P."/>
        </authorList>
    </citation>
    <scope>NUCLEOTIDE SEQUENCE [LARGE SCALE GENOMIC DNA]</scope>
    <source>
        <strain evidence="4 5">DSM 43149</strain>
    </source>
</reference>
<evidence type="ECO:0000313" key="5">
    <source>
        <dbReference type="Proteomes" id="UP000578112"/>
    </source>
</evidence>
<name>A0A7W7MS60_9ACTN</name>
<evidence type="ECO:0000313" key="4">
    <source>
        <dbReference type="EMBL" id="MBB4764315.1"/>
    </source>
</evidence>
<dbReference type="Gene3D" id="3.30.565.10">
    <property type="entry name" value="Histidine kinase-like ATPase, C-terminal domain"/>
    <property type="match status" value="1"/>
</dbReference>
<organism evidence="4 5">
    <name type="scientific">Actinoplanes digitatis</name>
    <dbReference type="NCBI Taxonomy" id="1868"/>
    <lineage>
        <taxon>Bacteria</taxon>
        <taxon>Bacillati</taxon>
        <taxon>Actinomycetota</taxon>
        <taxon>Actinomycetes</taxon>
        <taxon>Micromonosporales</taxon>
        <taxon>Micromonosporaceae</taxon>
        <taxon>Actinoplanes</taxon>
    </lineage>
</organism>
<dbReference type="RefSeq" id="WP_184995518.1">
    <property type="nucleotide sequence ID" value="NZ_BOMK01000048.1"/>
</dbReference>
<gene>
    <name evidence="4" type="ORF">BJ971_004871</name>
</gene>
<feature type="region of interest" description="Disordered" evidence="2">
    <location>
        <begin position="210"/>
        <end position="240"/>
    </location>
</feature>
<dbReference type="Proteomes" id="UP000578112">
    <property type="component" value="Unassembled WGS sequence"/>
</dbReference>
<accession>A0A7W7MS60</accession>
<dbReference type="GO" id="GO:0004674">
    <property type="term" value="F:protein serine/threonine kinase activity"/>
    <property type="evidence" value="ECO:0007669"/>
    <property type="project" value="UniProtKB-KW"/>
</dbReference>
<feature type="domain" description="Histidine kinase/HSP90-like ATPase" evidence="3">
    <location>
        <begin position="148"/>
        <end position="248"/>
    </location>
</feature>
<comment type="caution">
    <text evidence="4">The sequence shown here is derived from an EMBL/GenBank/DDBJ whole genome shotgun (WGS) entry which is preliminary data.</text>
</comment>
<evidence type="ECO:0000256" key="2">
    <source>
        <dbReference type="SAM" id="MobiDB-lite"/>
    </source>
</evidence>
<dbReference type="AlphaFoldDB" id="A0A7W7MS60"/>
<proteinExistence type="predicted"/>
<dbReference type="PANTHER" id="PTHR35526:SF3">
    <property type="entry name" value="ANTI-SIGMA-F FACTOR RSBW"/>
    <property type="match status" value="1"/>
</dbReference>
<dbReference type="PANTHER" id="PTHR35526">
    <property type="entry name" value="ANTI-SIGMA-F FACTOR RSBW-RELATED"/>
    <property type="match status" value="1"/>
</dbReference>
<dbReference type="EMBL" id="JACHNH010000001">
    <property type="protein sequence ID" value="MBB4764315.1"/>
    <property type="molecule type" value="Genomic_DNA"/>
</dbReference>
<evidence type="ECO:0000259" key="3">
    <source>
        <dbReference type="Pfam" id="PF13581"/>
    </source>
</evidence>
<keyword evidence="1" id="KW-0418">Kinase</keyword>
<keyword evidence="5" id="KW-1185">Reference proteome</keyword>
<dbReference type="InterPro" id="IPR050267">
    <property type="entry name" value="Anti-sigma-factor_SerPK"/>
</dbReference>
<dbReference type="SUPFAM" id="SSF55874">
    <property type="entry name" value="ATPase domain of HSP90 chaperone/DNA topoisomerase II/histidine kinase"/>
    <property type="match status" value="1"/>
</dbReference>
<sequence length="272" mass="28469">MPVELKPPYLINHAPERGDGRVAVTADVAGAVIEVAVHGRWNPSLRMDAWAAVSKCFAQHPPMVIVDLHDLGDPLAASAPAWWTMGATGAAMHPPVSVAVCLPTATALAARLNRIGVKRQLSMFATMPEAHVAVTGRAPMVSRVQLEVPPRPDAVARARDLVGEACETWSLPRLLGPGRLVVAELVANAVEHAGTDATVTVRRRGGGLHLAVSDGDPRLPSLLDPPPPGRSAPDGRGRGRGLRAVHAATIAWGALPTATGKVVWAVPRPDPA</sequence>
<keyword evidence="1" id="KW-0723">Serine/threonine-protein kinase</keyword>
<dbReference type="InterPro" id="IPR036890">
    <property type="entry name" value="HATPase_C_sf"/>
</dbReference>
<protein>
    <submittedName>
        <fullName evidence="4">Anti-sigma regulatory factor (Ser/Thr protein kinase)</fullName>
    </submittedName>
</protein>